<evidence type="ECO:0000313" key="6">
    <source>
        <dbReference type="Proteomes" id="UP000681162"/>
    </source>
</evidence>
<dbReference type="NCBIfam" id="TIGR01760">
    <property type="entry name" value="tape_meas_TP901"/>
    <property type="match status" value="1"/>
</dbReference>
<keyword evidence="3" id="KW-0472">Membrane</keyword>
<evidence type="ECO:0000256" key="1">
    <source>
        <dbReference type="ARBA" id="ARBA00022612"/>
    </source>
</evidence>
<comment type="caution">
    <text evidence="5">The sequence shown here is derived from an EMBL/GenBank/DDBJ whole genome shotgun (WGS) entry which is preliminary data.</text>
</comment>
<keyword evidence="1" id="KW-1188">Viral release from host cell</keyword>
<proteinExistence type="predicted"/>
<feature type="domain" description="Phage tail tape measure protein" evidence="4">
    <location>
        <begin position="203"/>
        <end position="398"/>
    </location>
</feature>
<feature type="transmembrane region" description="Helical" evidence="3">
    <location>
        <begin position="547"/>
        <end position="574"/>
    </location>
</feature>
<name>A0A920CH22_9BACL</name>
<keyword evidence="3" id="KW-0812">Transmembrane</keyword>
<dbReference type="Pfam" id="PF10145">
    <property type="entry name" value="PhageMin_Tail"/>
    <property type="match status" value="1"/>
</dbReference>
<dbReference type="RefSeq" id="WP_212942435.1">
    <property type="nucleotide sequence ID" value="NZ_BORR01000020.1"/>
</dbReference>
<keyword evidence="6" id="KW-1185">Reference proteome</keyword>
<protein>
    <recommendedName>
        <fullName evidence="4">Phage tail tape measure protein domain-containing protein</fullName>
    </recommendedName>
</protein>
<sequence>MAEDIEVSNLVTKISIDDSGVEQSMAALTRQMKLVQSEFQAASTKLGQHASSQDALKVKADSLSKQLETQGQVIAKLKKQYDEVAESKGKDDRQTQKLETNLNKAVAQYNKLYNELQSTTAEINKQATAWEKASKALDAAAKKMEDIGKKMTAAGQELSVMVTAPLVAVGAASTKASIDFESAFAGVRKTVDATEEEFQKFSQEIRQMSKEMPASATAIAGVAEAAGQLGIKNEALMSFTQTMSDLGVATNMGAEQAATSLARLANITQMPQQNFDRLGATIVALGNNLATTESEITEMALRLAGAGKQIGMTEAQILSFAGSLSSVGIEAEAGGSAFSRVMINIAQAAATGSKDLNNFAAVAGMSVSQFKATFQQDAASALVAFTEGLGRMSKAGENTFAVLDELGLSEIRVRDALLRASNAGDLFRNSMELGTQAWEENTALTNEAAQRYETTASQLKILGNRIVDAAITLGDALVPAIMSVLDALEPMLENVEDAAEWFANLDPEMQKTILTMVAMAAAAGPLLILSGKLVTSIASLIPVVKGLGTALTFLTTNPIGLTITALAALVTLFFSIGNSMAEAKKAAEELAQAQADLQEIQRNGIDRAEIEQTEEKIERINELIDTYNRLIETAAASDAAAMGNNVLALDATAKELGISLKDLEKAANEFGVSLEFITEDGKIAARSMEELAHAKMVLTKAIKDAQRETATEISDQAKQVAARQQEIKVTEDLLSTYKTAKKGSEEWQAAQKQLINQFPQFANGAELNIDAIYGLIDAKKGEIDVTWQNIQAKATEALQIKQTAIETKAAAAEQIQAAVDIAVAQDRITKATIDSTNRLNQMNKELAVMRGEAAALQALVNGKPEDFKAPSAVTVTPAKIDYSSGSKPNTAKTKSEAYKNEALDAAYKQLEHKKRLDQLTLDSELEMLLKIKAAHVKTADERMAIEEKIYSVKKDIIERDKNAQKDYIDHSKQQLQAAYEDRLAREVLSSEEEYKLRDKMLNDQIWLQKNYLEKVKSDSKYSADEKKAIEREVTESIRQQTNERLLLQREYAEETVKLAKEAAKNQIDSINDMSKAVQDALKAKYQAEKQAAEESIKAAQSANEEWKRSQLEAIKTVYDARVQAAAKAADEEIDRINSVYNAQIEAIQKELDALNQAEKQRSREELDSADQKKIRQLEDKITHSHDDYNREQLQKELNKVIAEMNERHRQEELEDTKEALKNEQAELKNKLSEETQAIRDQLATKKEIMQQEYEAQQANINAIYAAQKASLDQQLLDTQAHYAKLLEAKAIQAEAEKMIIQGQQEDILKLLGDFGEGYQAAGQTLGEKMIAGFKPKVDEISSMIAGVIAQIDAARSATLETMAMAASAASAAKSAGSSSSGASTTSQSKSVGVVNNFYSPVTSPSDVSRATTKAAQQLALKL</sequence>
<feature type="coiled-coil region" evidence="2">
    <location>
        <begin position="1082"/>
        <end position="1109"/>
    </location>
</feature>
<keyword evidence="3" id="KW-1133">Transmembrane helix</keyword>
<feature type="coiled-coil region" evidence="2">
    <location>
        <begin position="576"/>
        <end position="630"/>
    </location>
</feature>
<dbReference type="PANTHER" id="PTHR37813:SF1">
    <property type="entry name" value="FELS-2 PROPHAGE PROTEIN"/>
    <property type="match status" value="1"/>
</dbReference>
<organism evidence="5 6">
    <name type="scientific">Paenibacillus antibioticophila</name>
    <dbReference type="NCBI Taxonomy" id="1274374"/>
    <lineage>
        <taxon>Bacteria</taxon>
        <taxon>Bacillati</taxon>
        <taxon>Bacillota</taxon>
        <taxon>Bacilli</taxon>
        <taxon>Bacillales</taxon>
        <taxon>Paenibacillaceae</taxon>
        <taxon>Paenibacillus</taxon>
    </lineage>
</organism>
<reference evidence="5 6" key="1">
    <citation type="submission" date="2021-03" db="EMBL/GenBank/DDBJ databases">
        <title>Antimicrobial resistance genes in bacteria isolated from Japanese honey, and their potential for conferring macrolide and lincosamide resistance in the American foulbrood pathogen Paenibacillus larvae.</title>
        <authorList>
            <person name="Okamoto M."/>
            <person name="Kumagai M."/>
            <person name="Kanamori H."/>
            <person name="Takamatsu D."/>
        </authorList>
    </citation>
    <scope>NUCLEOTIDE SEQUENCE [LARGE SCALE GENOMIC DNA]</scope>
    <source>
        <strain evidence="5 6">J41TS12</strain>
    </source>
</reference>
<evidence type="ECO:0000313" key="5">
    <source>
        <dbReference type="EMBL" id="GIO39295.1"/>
    </source>
</evidence>
<dbReference type="EMBL" id="BORR01000020">
    <property type="protein sequence ID" value="GIO39295.1"/>
    <property type="molecule type" value="Genomic_DNA"/>
</dbReference>
<evidence type="ECO:0000259" key="4">
    <source>
        <dbReference type="Pfam" id="PF10145"/>
    </source>
</evidence>
<evidence type="ECO:0000256" key="2">
    <source>
        <dbReference type="SAM" id="Coils"/>
    </source>
</evidence>
<accession>A0A920CH22</accession>
<dbReference type="Proteomes" id="UP000681162">
    <property type="component" value="Unassembled WGS sequence"/>
</dbReference>
<dbReference type="InterPro" id="IPR010090">
    <property type="entry name" value="Phage_tape_meas"/>
</dbReference>
<dbReference type="PANTHER" id="PTHR37813">
    <property type="entry name" value="FELS-2 PROPHAGE PROTEIN"/>
    <property type="match status" value="1"/>
</dbReference>
<feature type="coiled-coil region" evidence="2">
    <location>
        <begin position="60"/>
        <end position="122"/>
    </location>
</feature>
<gene>
    <name evidence="5" type="ORF">J41TS12_41560</name>
</gene>
<keyword evidence="2" id="KW-0175">Coiled coil</keyword>
<feature type="transmembrane region" description="Helical" evidence="3">
    <location>
        <begin position="513"/>
        <end position="535"/>
    </location>
</feature>
<evidence type="ECO:0000256" key="3">
    <source>
        <dbReference type="SAM" id="Phobius"/>
    </source>
</evidence>
<feature type="coiled-coil region" evidence="2">
    <location>
        <begin position="1137"/>
        <end position="1259"/>
    </location>
</feature>